<dbReference type="GO" id="GO:0005794">
    <property type="term" value="C:Golgi apparatus"/>
    <property type="evidence" value="ECO:0007669"/>
    <property type="project" value="TreeGrafter"/>
</dbReference>
<dbReference type="GO" id="GO:0016413">
    <property type="term" value="F:O-acetyltransferase activity"/>
    <property type="evidence" value="ECO:0007669"/>
    <property type="project" value="InterPro"/>
</dbReference>
<dbReference type="Pfam" id="PF13839">
    <property type="entry name" value="PC-Esterase"/>
    <property type="match status" value="1"/>
</dbReference>
<gene>
    <name evidence="3" type="ORF">Sjap_002224</name>
</gene>
<dbReference type="EMBL" id="JBBNAE010000001">
    <property type="protein sequence ID" value="KAK9154744.1"/>
    <property type="molecule type" value="Genomic_DNA"/>
</dbReference>
<evidence type="ECO:0000313" key="4">
    <source>
        <dbReference type="Proteomes" id="UP001417504"/>
    </source>
</evidence>
<keyword evidence="4" id="KW-1185">Reference proteome</keyword>
<dbReference type="AlphaFoldDB" id="A0AAP0KNA3"/>
<evidence type="ECO:0000313" key="3">
    <source>
        <dbReference type="EMBL" id="KAK9154744.1"/>
    </source>
</evidence>
<organism evidence="3 4">
    <name type="scientific">Stephania japonica</name>
    <dbReference type="NCBI Taxonomy" id="461633"/>
    <lineage>
        <taxon>Eukaryota</taxon>
        <taxon>Viridiplantae</taxon>
        <taxon>Streptophyta</taxon>
        <taxon>Embryophyta</taxon>
        <taxon>Tracheophyta</taxon>
        <taxon>Spermatophyta</taxon>
        <taxon>Magnoliopsida</taxon>
        <taxon>Ranunculales</taxon>
        <taxon>Menispermaceae</taxon>
        <taxon>Menispermoideae</taxon>
        <taxon>Cissampelideae</taxon>
        <taxon>Stephania</taxon>
    </lineage>
</organism>
<feature type="domain" description="Trichome birefringence-like C-terminal" evidence="2">
    <location>
        <begin position="1"/>
        <end position="245"/>
    </location>
</feature>
<protein>
    <recommendedName>
        <fullName evidence="2">Trichome birefringence-like C-terminal domain-containing protein</fullName>
    </recommendedName>
</protein>
<dbReference type="InterPro" id="IPR026057">
    <property type="entry name" value="TBL_C"/>
</dbReference>
<reference evidence="3 4" key="1">
    <citation type="submission" date="2024-01" db="EMBL/GenBank/DDBJ databases">
        <title>Genome assemblies of Stephania.</title>
        <authorList>
            <person name="Yang L."/>
        </authorList>
    </citation>
    <scope>NUCLEOTIDE SEQUENCE [LARGE SCALE GENOMIC DNA]</scope>
    <source>
        <strain evidence="3">QJT</strain>
        <tissue evidence="3">Leaf</tissue>
    </source>
</reference>
<dbReference type="Proteomes" id="UP001417504">
    <property type="component" value="Unassembled WGS sequence"/>
</dbReference>
<accession>A0AAP0KNA3</accession>
<comment type="caution">
    <text evidence="3">The sequence shown here is derived from an EMBL/GenBank/DDBJ whole genome shotgun (WGS) entry which is preliminary data.</text>
</comment>
<sequence length="254" mass="28953">MYVGDSLSLNNWQSLVCLLHAAAPQSNITTKSDNSTSTVQFQEYGVSVMLFHSNYLVDIEAEQVGRVLKLDSVKNGAVWKDMDILIFNTWLWWGRRGPKQPWDFIQEGDKIYKDMNRIEAFRKGLTAWAKWVDSDVDPEKTKVFFQGISPSHYNGSDWNEPGEKNCLRQTEPLMGSTYPGGSVFATQVVNEVLSTISKPVHLLDFTTLSQLRKDAHPSMYNGFRGMDCTHWCLPGLPDTWNQILSYILMQCIET</sequence>
<evidence type="ECO:0000256" key="1">
    <source>
        <dbReference type="ARBA" id="ARBA00007727"/>
    </source>
</evidence>
<name>A0AAP0KNA3_9MAGN</name>
<proteinExistence type="inferred from homology"/>
<comment type="similarity">
    <text evidence="1">Belongs to the PC-esterase family. TBL subfamily.</text>
</comment>
<dbReference type="InterPro" id="IPR029962">
    <property type="entry name" value="TBL"/>
</dbReference>
<dbReference type="PANTHER" id="PTHR32285">
    <property type="entry name" value="PROTEIN TRICHOME BIREFRINGENCE-LIKE 9-RELATED"/>
    <property type="match status" value="1"/>
</dbReference>
<evidence type="ECO:0000259" key="2">
    <source>
        <dbReference type="Pfam" id="PF13839"/>
    </source>
</evidence>
<dbReference type="PANTHER" id="PTHR32285:SF36">
    <property type="entry name" value="PROTEIN TRICHOME BIREFRINGENCE-LIKE 38"/>
    <property type="match status" value="1"/>
</dbReference>